<evidence type="ECO:0000313" key="3">
    <source>
        <dbReference type="Proteomes" id="UP000027586"/>
    </source>
</evidence>
<keyword evidence="1" id="KW-0472">Membrane</keyword>
<keyword evidence="1" id="KW-0812">Transmembrane</keyword>
<evidence type="ECO:0000256" key="1">
    <source>
        <dbReference type="SAM" id="Phobius"/>
    </source>
</evidence>
<dbReference type="PANTHER" id="PTHR20948">
    <property type="entry name" value="TRANSMEMBRANE PROTEIN 164"/>
    <property type="match status" value="1"/>
</dbReference>
<keyword evidence="1" id="KW-1133">Transmembrane helix</keyword>
<feature type="transmembrane region" description="Helical" evidence="1">
    <location>
        <begin position="106"/>
        <end position="126"/>
    </location>
</feature>
<dbReference type="OrthoDB" id="17328at2759"/>
<accession>A0A068S992</accession>
<dbReference type="EMBL" id="CBTN010000062">
    <property type="protein sequence ID" value="CDH58884.1"/>
    <property type="molecule type" value="Genomic_DNA"/>
</dbReference>
<name>A0A068S992_9FUNG</name>
<feature type="transmembrane region" description="Helical" evidence="1">
    <location>
        <begin position="264"/>
        <end position="289"/>
    </location>
</feature>
<organism evidence="2 3">
    <name type="scientific">Lichtheimia corymbifera JMRC:FSU:9682</name>
    <dbReference type="NCBI Taxonomy" id="1263082"/>
    <lineage>
        <taxon>Eukaryota</taxon>
        <taxon>Fungi</taxon>
        <taxon>Fungi incertae sedis</taxon>
        <taxon>Mucoromycota</taxon>
        <taxon>Mucoromycotina</taxon>
        <taxon>Mucoromycetes</taxon>
        <taxon>Mucorales</taxon>
        <taxon>Lichtheimiaceae</taxon>
        <taxon>Lichtheimia</taxon>
    </lineage>
</organism>
<dbReference type="PANTHER" id="PTHR20948:SF2">
    <property type="entry name" value="TRANSMEMBRANE PROTEIN 164"/>
    <property type="match status" value="1"/>
</dbReference>
<keyword evidence="3" id="KW-1185">Reference proteome</keyword>
<comment type="caution">
    <text evidence="2">The sequence shown here is derived from an EMBL/GenBank/DDBJ whole genome shotgun (WGS) entry which is preliminary data.</text>
</comment>
<dbReference type="Pfam" id="PF14808">
    <property type="entry name" value="TMEM164"/>
    <property type="match status" value="1"/>
</dbReference>
<feature type="transmembrane region" description="Helical" evidence="1">
    <location>
        <begin position="207"/>
        <end position="227"/>
    </location>
</feature>
<feature type="transmembrane region" description="Helical" evidence="1">
    <location>
        <begin position="138"/>
        <end position="156"/>
    </location>
</feature>
<gene>
    <name evidence="2" type="ORF">LCOR_09731.1</name>
</gene>
<dbReference type="InterPro" id="IPR026508">
    <property type="entry name" value="TMEM164"/>
</dbReference>
<reference evidence="2" key="1">
    <citation type="submission" date="2013-08" db="EMBL/GenBank/DDBJ databases">
        <title>Gene expansion shapes genome architecture in the human pathogen Lichtheimia corymbifera: an evolutionary genomics analysis in the ancient terrestrial Mucorales (Mucoromycotina).</title>
        <authorList>
            <person name="Schwartze V.U."/>
            <person name="Winter S."/>
            <person name="Shelest E."/>
            <person name="Marcet-Houben M."/>
            <person name="Horn F."/>
            <person name="Wehner S."/>
            <person name="Hoffmann K."/>
            <person name="Riege K."/>
            <person name="Sammeth M."/>
            <person name="Nowrousian M."/>
            <person name="Valiante V."/>
            <person name="Linde J."/>
            <person name="Jacobsen I.D."/>
            <person name="Marz M."/>
            <person name="Brakhage A.A."/>
            <person name="Gabaldon T."/>
            <person name="Bocker S."/>
            <person name="Voigt K."/>
        </authorList>
    </citation>
    <scope>NUCLEOTIDE SEQUENCE [LARGE SCALE GENOMIC DNA]</scope>
    <source>
        <strain evidence="2">FSU 9682</strain>
    </source>
</reference>
<feature type="transmembrane region" description="Helical" evidence="1">
    <location>
        <begin position="39"/>
        <end position="57"/>
    </location>
</feature>
<protein>
    <submittedName>
        <fullName evidence="2">Uncharacterized protein</fullName>
    </submittedName>
</protein>
<proteinExistence type="predicted"/>
<dbReference type="VEuPathDB" id="FungiDB:LCOR_09731.1"/>
<evidence type="ECO:0000313" key="2">
    <source>
        <dbReference type="EMBL" id="CDH58884.1"/>
    </source>
</evidence>
<sequence>MEHLGSFVKRWSVDLPPKAEYDFADSLGGAWYITPTHHAIEFLTLAPLYTIFTLLYAKKVLRSPGAYELLTSTEQRPARSILETLLFVMLIASFTITVIHKAVTGTLLFLMQPCHASAILLILVMGWPNHKYPLIPRLLFNIYLHTLWGTILALIWPDLRDHEMLGEVFNFFMGKHKRCYMDQTDFVRVEHTLILVVPLYMTLTRRYPVLPVSLDMALFSFFLYAAYHSPVLHISSLLSGYNLNYALVPPALTFLIAAGPWYRFIMYTSALLLMFITRYGIVENFLILVQQIQIMMLRKKKSA</sequence>
<dbReference type="AlphaFoldDB" id="A0A068S992"/>
<feature type="transmembrane region" description="Helical" evidence="1">
    <location>
        <begin position="239"/>
        <end position="258"/>
    </location>
</feature>
<feature type="transmembrane region" description="Helical" evidence="1">
    <location>
        <begin position="78"/>
        <end position="100"/>
    </location>
</feature>
<dbReference type="Proteomes" id="UP000027586">
    <property type="component" value="Unassembled WGS sequence"/>
</dbReference>